<dbReference type="InterPro" id="IPR000383">
    <property type="entry name" value="Xaa-Pro-like_dom"/>
</dbReference>
<dbReference type="InterPro" id="IPR029058">
    <property type="entry name" value="AB_hydrolase_fold"/>
</dbReference>
<gene>
    <name evidence="4" type="ORF">HA51_01740</name>
</gene>
<organism evidence="4 5">
    <name type="scientific">Pantoea rwandensis</name>
    <dbReference type="NCBI Taxonomy" id="1076550"/>
    <lineage>
        <taxon>Bacteria</taxon>
        <taxon>Pseudomonadati</taxon>
        <taxon>Pseudomonadota</taxon>
        <taxon>Gammaproteobacteria</taxon>
        <taxon>Enterobacterales</taxon>
        <taxon>Erwiniaceae</taxon>
        <taxon>Pantoea</taxon>
    </lineage>
</organism>
<dbReference type="PANTHER" id="PTHR22946:SF9">
    <property type="entry name" value="POLYKETIDE TRANSFERASE AF380"/>
    <property type="match status" value="1"/>
</dbReference>
<evidence type="ECO:0000259" key="3">
    <source>
        <dbReference type="Pfam" id="PF02129"/>
    </source>
</evidence>
<dbReference type="GO" id="GO:0052689">
    <property type="term" value="F:carboxylic ester hydrolase activity"/>
    <property type="evidence" value="ECO:0007669"/>
    <property type="project" value="UniProtKB-ARBA"/>
</dbReference>
<dbReference type="EMBL" id="MLFR01000001">
    <property type="protein sequence ID" value="ORM71813.1"/>
    <property type="molecule type" value="Genomic_DNA"/>
</dbReference>
<dbReference type="OrthoDB" id="8564128at2"/>
<accession>A0A1X1D565</accession>
<sequence length="379" mass="41022">MRRWIRYVFVVLGIVVASALQAAEFSQPAGLIREPLILRVTLPDGQTATLDAFVTRPNLPGHFPIAFITHGTDGTAHSDRDQLTPNRFSAAALSFARHGYAAVVVLRQGYGHSSGHTDYQGNSCDQPKHARAGKMARADILAALTAIRQYAWASHGQAVLVGQSSGGFSVIAASALNLSGVQAIISFSGGRGAIHDGLVCDKKALLAALTSYGEKARIPTLWLYTANDQSFPPQLGQQMFAAYRHAGGRGELINLPEFGHDGHDLLISAPESFWWSRVSTFLQSNDLPVNAISASPVPHLPDPPGLNTTDRQVFKHYLADRGYEKAFATNGEGVWGRSAWARDQQEANIRAVAFCQHYREKGEAACKLYAAGDRIVVNH</sequence>
<name>A0A1X1D565_9GAMM</name>
<feature type="chain" id="PRO_5013389695" description="Xaa-Pro dipeptidyl-peptidase-like domain-containing protein" evidence="2">
    <location>
        <begin position="23"/>
        <end position="379"/>
    </location>
</feature>
<dbReference type="InterPro" id="IPR050261">
    <property type="entry name" value="FrsA_esterase"/>
</dbReference>
<protein>
    <recommendedName>
        <fullName evidence="3">Xaa-Pro dipeptidyl-peptidase-like domain-containing protein</fullName>
    </recommendedName>
</protein>
<keyword evidence="1" id="KW-0378">Hydrolase</keyword>
<comment type="caution">
    <text evidence="4">The sequence shown here is derived from an EMBL/GenBank/DDBJ whole genome shotgun (WGS) entry which is preliminary data.</text>
</comment>
<evidence type="ECO:0000313" key="4">
    <source>
        <dbReference type="EMBL" id="ORM71813.1"/>
    </source>
</evidence>
<evidence type="ECO:0000313" key="5">
    <source>
        <dbReference type="Proteomes" id="UP000193558"/>
    </source>
</evidence>
<dbReference type="RefSeq" id="WP_084931554.1">
    <property type="nucleotide sequence ID" value="NZ_MLFR01000001.1"/>
</dbReference>
<dbReference type="Proteomes" id="UP000193558">
    <property type="component" value="Unassembled WGS sequence"/>
</dbReference>
<evidence type="ECO:0000256" key="1">
    <source>
        <dbReference type="ARBA" id="ARBA00022801"/>
    </source>
</evidence>
<keyword evidence="2" id="KW-0732">Signal</keyword>
<reference evidence="4 5" key="1">
    <citation type="journal article" date="2017" name="Antonie Van Leeuwenhoek">
        <title>Phylogenomic resolution of the bacterial genus Pantoea and its relationship with Erwinia and Tatumella.</title>
        <authorList>
            <person name="Palmer M."/>
            <person name="Steenkamp E.T."/>
            <person name="Coetzee M.P."/>
            <person name="Chan W.Y."/>
            <person name="van Zyl E."/>
            <person name="De Maayer P."/>
            <person name="Coutinho T.A."/>
            <person name="Blom J."/>
            <person name="Smits T.H."/>
            <person name="Duffy B."/>
            <person name="Venter S.N."/>
        </authorList>
    </citation>
    <scope>NUCLEOTIDE SEQUENCE [LARGE SCALE GENOMIC DNA]</scope>
    <source>
        <strain evidence="4 5">LMG 26275</strain>
    </source>
</reference>
<dbReference type="PANTHER" id="PTHR22946">
    <property type="entry name" value="DIENELACTONE HYDROLASE DOMAIN-CONTAINING PROTEIN-RELATED"/>
    <property type="match status" value="1"/>
</dbReference>
<feature type="signal peptide" evidence="2">
    <location>
        <begin position="1"/>
        <end position="22"/>
    </location>
</feature>
<dbReference type="Gene3D" id="3.40.50.1820">
    <property type="entry name" value="alpha/beta hydrolase"/>
    <property type="match status" value="1"/>
</dbReference>
<dbReference type="Pfam" id="PF02129">
    <property type="entry name" value="Peptidase_S15"/>
    <property type="match status" value="1"/>
</dbReference>
<proteinExistence type="predicted"/>
<dbReference type="AlphaFoldDB" id="A0A1X1D565"/>
<dbReference type="SUPFAM" id="SSF53474">
    <property type="entry name" value="alpha/beta-Hydrolases"/>
    <property type="match status" value="1"/>
</dbReference>
<feature type="domain" description="Xaa-Pro dipeptidyl-peptidase-like" evidence="3">
    <location>
        <begin position="82"/>
        <end position="216"/>
    </location>
</feature>
<evidence type="ECO:0000256" key="2">
    <source>
        <dbReference type="SAM" id="SignalP"/>
    </source>
</evidence>